<feature type="domain" description="HTH rpiR-type" evidence="8">
    <location>
        <begin position="68"/>
        <end position="144"/>
    </location>
</feature>
<evidence type="ECO:0000313" key="10">
    <source>
        <dbReference type="EMBL" id="OSK95151.1"/>
    </source>
</evidence>
<keyword evidence="6 7" id="KW-0119">Carbohydrate metabolism</keyword>
<name>A0A1X3J2N2_ECOLX</name>
<evidence type="ECO:0000256" key="6">
    <source>
        <dbReference type="ARBA" id="ARBA00023277"/>
    </source>
</evidence>
<dbReference type="SUPFAM" id="SSF53697">
    <property type="entry name" value="SIS domain"/>
    <property type="match status" value="1"/>
</dbReference>
<evidence type="ECO:0000313" key="11">
    <source>
        <dbReference type="Proteomes" id="UP000193942"/>
    </source>
</evidence>
<dbReference type="InterPro" id="IPR000281">
    <property type="entry name" value="HTH_RpiR"/>
</dbReference>
<dbReference type="InterPro" id="IPR046348">
    <property type="entry name" value="SIS_dom_sf"/>
</dbReference>
<dbReference type="EMBL" id="ADIZ01000015">
    <property type="protein sequence ID" value="OSK95151.1"/>
    <property type="molecule type" value="Genomic_DNA"/>
</dbReference>
<evidence type="ECO:0000256" key="1">
    <source>
        <dbReference type="ARBA" id="ARBA00004951"/>
    </source>
</evidence>
<comment type="function">
    <text evidence="7">Represses the expression of the murPQ operon involved in the uptake and degradation of N-acetylmuramic acid (MurNAc). Binds to two adjacent inverted repeats within the operator region. MurNAc 6-phosphate, the substrate of MurQ, is the specific inducer that weakens binding of MurR to the operator.</text>
</comment>
<reference evidence="10 11" key="1">
    <citation type="submission" date="2010-04" db="EMBL/GenBank/DDBJ databases">
        <title>The Genome Sequence of Escherichia coli TA447.</title>
        <authorList>
            <consortium name="The Broad Institute Genome Sequencing Platform"/>
            <consortium name="The Broad Institute Genome Sequencing Center for Infectious Disease"/>
            <person name="Feldgarden M."/>
            <person name="Gordon D.M."/>
            <person name="Johnson J.R."/>
            <person name="Johnston B.D."/>
            <person name="Young S."/>
            <person name="Zeng Q."/>
            <person name="Koehrsen M."/>
            <person name="Alvarado L."/>
            <person name="Berlin A.M."/>
            <person name="Borenstein D."/>
            <person name="Chapman S.B."/>
            <person name="Chen Z."/>
            <person name="Engels R."/>
            <person name="Freedman E."/>
            <person name="Gellesch M."/>
            <person name="Goldberg J."/>
            <person name="Griggs A."/>
            <person name="Gujja S."/>
            <person name="Heilman E.R."/>
            <person name="Heiman D.I."/>
            <person name="Hepburn T.A."/>
            <person name="Howarth C."/>
            <person name="Jen D."/>
            <person name="Larson L."/>
            <person name="Mehta T."/>
            <person name="Park D."/>
            <person name="Pearson M."/>
            <person name="Richards J."/>
            <person name="Roberts A."/>
            <person name="Saif S."/>
            <person name="Shea T.D."/>
            <person name="Shenoy N."/>
            <person name="Sisk P."/>
            <person name="Stolte C."/>
            <person name="Sykes S.N."/>
            <person name="Walk T."/>
            <person name="White J."/>
            <person name="Yandava C."/>
            <person name="Haas B."/>
            <person name="Henn M.R."/>
            <person name="Nusbaum C."/>
            <person name="Birren B."/>
        </authorList>
    </citation>
    <scope>NUCLEOTIDE SEQUENCE [LARGE SCALE GENOMIC DNA]</scope>
    <source>
        <strain evidence="10 11">TA447</strain>
    </source>
</reference>
<dbReference type="FunFam" id="3.40.50.10490:FF:000028">
    <property type="entry name" value="HTH-type transcriptional regulator MurR"/>
    <property type="match status" value="1"/>
</dbReference>
<accession>A0A1X3J2N2</accession>
<dbReference type="GO" id="GO:0097367">
    <property type="term" value="F:carbohydrate derivative binding"/>
    <property type="evidence" value="ECO:0007669"/>
    <property type="project" value="InterPro"/>
</dbReference>
<dbReference type="SUPFAM" id="SSF46689">
    <property type="entry name" value="Homeodomain-like"/>
    <property type="match status" value="1"/>
</dbReference>
<dbReference type="PROSITE" id="PS51071">
    <property type="entry name" value="HTH_RPIR"/>
    <property type="match status" value="1"/>
</dbReference>
<feature type="domain" description="SIS" evidence="9">
    <location>
        <begin position="195"/>
        <end position="335"/>
    </location>
</feature>
<evidence type="ECO:0000256" key="5">
    <source>
        <dbReference type="ARBA" id="ARBA00023163"/>
    </source>
</evidence>
<evidence type="ECO:0000256" key="7">
    <source>
        <dbReference type="HAMAP-Rule" id="MF_02108"/>
    </source>
</evidence>
<dbReference type="GO" id="GO:1901135">
    <property type="term" value="P:carbohydrate derivative metabolic process"/>
    <property type="evidence" value="ECO:0007669"/>
    <property type="project" value="InterPro"/>
</dbReference>
<dbReference type="Pfam" id="PF01418">
    <property type="entry name" value="HTH_6"/>
    <property type="match status" value="1"/>
</dbReference>
<dbReference type="GO" id="GO:0097173">
    <property type="term" value="P:N-acetylmuramic acid catabolic process"/>
    <property type="evidence" value="ECO:0007669"/>
    <property type="project" value="UniProtKB-UniPathway"/>
</dbReference>
<dbReference type="NCBIfam" id="NF012026">
    <property type="entry name" value="PRK15482.1"/>
    <property type="match status" value="1"/>
</dbReference>
<keyword evidence="5 7" id="KW-0804">Transcription</keyword>
<evidence type="ECO:0000256" key="3">
    <source>
        <dbReference type="ARBA" id="ARBA00023015"/>
    </source>
</evidence>
<sequence length="352" mass="38716">MFEPSVIIFSSCIGGDLTIYDQIIADVWNHISRIDRLKGIIESTLAECEERHKNLSGIYAASPGEWKMLYLTKISNAGSEFTENEQKIADFLQANVSELQSVSSRQMAKQLGISQSSIVKFAQKLGAQGFTELRMALIGEYSASREKTNATALHLHSSITSDDSLEVIARKLNREKELALEQTCALFDYARLQKIIEVISKAPFIQITGLGGSALVGRDLSFKLMKIGYRVACEADTHVQATVSQALKKGDVQIAISYSGSKKEIVLCAEAARKQGATVIAITSLADSPLRRLAHFTLDTVSGETEWRSSSMSTRTAQNSVTDLLFVGLVQLNDVESLKMIQRSSELTQRLK</sequence>
<comment type="caution">
    <text evidence="10">The sequence shown here is derived from an EMBL/GenBank/DDBJ whole genome shotgun (WGS) entry which is preliminary data.</text>
</comment>
<protein>
    <recommendedName>
        <fullName evidence="7">HTH-type transcriptional regulator MurR</fullName>
    </recommendedName>
    <alternativeName>
        <fullName evidence="7">MurPQ operon repressor</fullName>
    </alternativeName>
</protein>
<dbReference type="InterPro" id="IPR036388">
    <property type="entry name" value="WH-like_DNA-bd_sf"/>
</dbReference>
<keyword evidence="2 7" id="KW-0678">Repressor</keyword>
<dbReference type="InterPro" id="IPR047640">
    <property type="entry name" value="RpiR-like"/>
</dbReference>
<dbReference type="GO" id="GO:0043470">
    <property type="term" value="P:regulation of carbohydrate catabolic process"/>
    <property type="evidence" value="ECO:0007669"/>
    <property type="project" value="UniProtKB-UniRule"/>
</dbReference>
<dbReference type="PANTHER" id="PTHR30514">
    <property type="entry name" value="GLUCOKINASE"/>
    <property type="match status" value="1"/>
</dbReference>
<dbReference type="Pfam" id="PF01380">
    <property type="entry name" value="SIS"/>
    <property type="match status" value="1"/>
</dbReference>
<dbReference type="Proteomes" id="UP000193942">
    <property type="component" value="Unassembled WGS sequence"/>
</dbReference>
<dbReference type="PROSITE" id="PS51464">
    <property type="entry name" value="SIS"/>
    <property type="match status" value="1"/>
</dbReference>
<dbReference type="GO" id="GO:0045892">
    <property type="term" value="P:negative regulation of DNA-templated transcription"/>
    <property type="evidence" value="ECO:0007669"/>
    <property type="project" value="UniProtKB-UniRule"/>
</dbReference>
<evidence type="ECO:0000256" key="2">
    <source>
        <dbReference type="ARBA" id="ARBA00022491"/>
    </source>
</evidence>
<evidence type="ECO:0000259" key="8">
    <source>
        <dbReference type="PROSITE" id="PS51071"/>
    </source>
</evidence>
<keyword evidence="3 7" id="KW-0805">Transcription regulation</keyword>
<evidence type="ECO:0000256" key="4">
    <source>
        <dbReference type="ARBA" id="ARBA00023125"/>
    </source>
</evidence>
<gene>
    <name evidence="7" type="primary">murR</name>
    <name evidence="10" type="ORF">ECXG_01691</name>
</gene>
<dbReference type="UniPathway" id="UPA00342"/>
<keyword evidence="4 7" id="KW-0238">DNA-binding</keyword>
<comment type="pathway">
    <text evidence="1 7">Amino-sugar metabolism; N-acetylmuramate degradation [regulation].</text>
</comment>
<dbReference type="AlphaFoldDB" id="A0A1X3J2N2"/>
<dbReference type="GO" id="GO:0003700">
    <property type="term" value="F:DNA-binding transcription factor activity"/>
    <property type="evidence" value="ECO:0007669"/>
    <property type="project" value="UniProtKB-UniRule"/>
</dbReference>
<dbReference type="Gene3D" id="1.10.10.10">
    <property type="entry name" value="Winged helix-like DNA-binding domain superfamily/Winged helix DNA-binding domain"/>
    <property type="match status" value="1"/>
</dbReference>
<dbReference type="Gene3D" id="3.40.50.10490">
    <property type="entry name" value="Glucose-6-phosphate isomerase like protein, domain 1"/>
    <property type="match status" value="1"/>
</dbReference>
<dbReference type="PANTHER" id="PTHR30514:SF17">
    <property type="entry name" value="HTH-TYPE TRANSCRIPTIONAL REGULATOR MURR"/>
    <property type="match status" value="1"/>
</dbReference>
<dbReference type="InterPro" id="IPR009057">
    <property type="entry name" value="Homeodomain-like_sf"/>
</dbReference>
<dbReference type="CDD" id="cd05013">
    <property type="entry name" value="SIS_RpiR"/>
    <property type="match status" value="1"/>
</dbReference>
<proteinExistence type="inferred from homology"/>
<dbReference type="InterPro" id="IPR035472">
    <property type="entry name" value="RpiR-like_SIS"/>
</dbReference>
<organism evidence="10 11">
    <name type="scientific">Escherichia coli TA447</name>
    <dbReference type="NCBI Taxonomy" id="656447"/>
    <lineage>
        <taxon>Bacteria</taxon>
        <taxon>Pseudomonadati</taxon>
        <taxon>Pseudomonadota</taxon>
        <taxon>Gammaproteobacteria</taxon>
        <taxon>Enterobacterales</taxon>
        <taxon>Enterobacteriaceae</taxon>
        <taxon>Escherichia</taxon>
    </lineage>
</organism>
<dbReference type="HAMAP" id="MF_02108">
    <property type="entry name" value="HTH_type_MurR"/>
    <property type="match status" value="1"/>
</dbReference>
<comment type="subunit">
    <text evidence="7">Homotetramer.</text>
</comment>
<dbReference type="InterPro" id="IPR022821">
    <property type="entry name" value="Tscrpt_reg_HTH_MurR"/>
</dbReference>
<dbReference type="GO" id="GO:0003677">
    <property type="term" value="F:DNA binding"/>
    <property type="evidence" value="ECO:0007669"/>
    <property type="project" value="UniProtKB-KW"/>
</dbReference>
<evidence type="ECO:0000259" key="9">
    <source>
        <dbReference type="PROSITE" id="PS51464"/>
    </source>
</evidence>
<dbReference type="InterPro" id="IPR001347">
    <property type="entry name" value="SIS_dom"/>
</dbReference>